<feature type="coiled-coil region" evidence="4">
    <location>
        <begin position="162"/>
        <end position="277"/>
    </location>
</feature>
<dbReference type="PRINTS" id="PR01248">
    <property type="entry name" value="TYPE1KERATIN"/>
</dbReference>
<evidence type="ECO:0000256" key="1">
    <source>
        <dbReference type="ARBA" id="ARBA00022754"/>
    </source>
</evidence>
<evidence type="ECO:0000259" key="5">
    <source>
        <dbReference type="PROSITE" id="PS51842"/>
    </source>
</evidence>
<evidence type="ECO:0000313" key="7">
    <source>
        <dbReference type="RefSeq" id="XP_030076335.1"/>
    </source>
</evidence>
<dbReference type="PROSITE" id="PS00226">
    <property type="entry name" value="IF_ROD_1"/>
    <property type="match status" value="1"/>
</dbReference>
<organism evidence="6 7">
    <name type="scientific">Microcaecilia unicolor</name>
    <dbReference type="NCBI Taxonomy" id="1415580"/>
    <lineage>
        <taxon>Eukaryota</taxon>
        <taxon>Metazoa</taxon>
        <taxon>Chordata</taxon>
        <taxon>Craniata</taxon>
        <taxon>Vertebrata</taxon>
        <taxon>Euteleostomi</taxon>
        <taxon>Amphibia</taxon>
        <taxon>Gymnophiona</taxon>
        <taxon>Siphonopidae</taxon>
        <taxon>Microcaecilia</taxon>
    </lineage>
</organism>
<keyword evidence="1 3" id="KW-0403">Intermediate filament</keyword>
<comment type="similarity">
    <text evidence="3">Belongs to the intermediate filament family.</text>
</comment>
<dbReference type="GO" id="GO:0005882">
    <property type="term" value="C:intermediate filament"/>
    <property type="evidence" value="ECO:0007669"/>
    <property type="project" value="UniProtKB-KW"/>
</dbReference>
<dbReference type="RefSeq" id="XP_030076335.1">
    <property type="nucleotide sequence ID" value="XM_030220475.1"/>
</dbReference>
<evidence type="ECO:0000256" key="2">
    <source>
        <dbReference type="ARBA" id="ARBA00023054"/>
    </source>
</evidence>
<sequence length="406" mass="46992">MRPSSQWVLHEVQQQFQSLRQDQLTSLQQDMGLITQTKSTRAELHAFTEVRWKIEQHQCKLLEEKLKSLYGLKEQFTQSIPGLTSAVQETWEEYTFLKINHLEAVRALQQLVHPIDEVQLAKVEDGSEMELSQLLNEIRTHYETLITGNQMENIFSSRTQLAEDTERRMEKDKAALKDARAELNEARRRCQHLQMEIEALQSLGKGLKGSLNAMEQQYQMQLQNLTSVIEGLEKELQDVKKGIEKQLCEHKILLNTKMRLEQEITTYRNLLEKEENRFYGAKHENHSAKDIRSNTSKTCSVLPSAGAITKCLDEKTEVTKQIVLNGNVKEDAEDCDTIQSEKVDKVIKEWESSFFKDNPRLKKKSVSLRFDLHLAANDEETKQDNPPDIEVRLIMRRSCSIPTITP</sequence>
<evidence type="ECO:0000313" key="6">
    <source>
        <dbReference type="Proteomes" id="UP000515156"/>
    </source>
</evidence>
<dbReference type="InterPro" id="IPR039008">
    <property type="entry name" value="IF_rod_dom"/>
</dbReference>
<dbReference type="Gene3D" id="1.20.5.500">
    <property type="entry name" value="Single helix bin"/>
    <property type="match status" value="1"/>
</dbReference>
<accession>A0A6P7ZSU1</accession>
<dbReference type="InterPro" id="IPR018039">
    <property type="entry name" value="IF_conserved"/>
</dbReference>
<name>A0A6P7ZSU1_9AMPH</name>
<dbReference type="Proteomes" id="UP000515156">
    <property type="component" value="Chromosome 12"/>
</dbReference>
<evidence type="ECO:0000256" key="4">
    <source>
        <dbReference type="SAM" id="Coils"/>
    </source>
</evidence>
<dbReference type="InParanoid" id="A0A6P7ZSU1"/>
<protein>
    <submittedName>
        <fullName evidence="7">Keratin-like protein KRT222</fullName>
    </submittedName>
</protein>
<dbReference type="Pfam" id="PF00038">
    <property type="entry name" value="Filament"/>
    <property type="match status" value="1"/>
</dbReference>
<dbReference type="PANTHER" id="PTHR47082">
    <property type="entry name" value="KERATIN-LIKE PROTEIN KRT222"/>
    <property type="match status" value="1"/>
</dbReference>
<dbReference type="GeneID" id="115481386"/>
<keyword evidence="2 4" id="KW-0175">Coiled coil</keyword>
<dbReference type="GO" id="GO:0005198">
    <property type="term" value="F:structural molecule activity"/>
    <property type="evidence" value="ECO:0007669"/>
    <property type="project" value="InterPro"/>
</dbReference>
<dbReference type="PROSITE" id="PS51842">
    <property type="entry name" value="IF_ROD_2"/>
    <property type="match status" value="1"/>
</dbReference>
<dbReference type="SMART" id="SM01391">
    <property type="entry name" value="Filament"/>
    <property type="match status" value="1"/>
</dbReference>
<dbReference type="AlphaFoldDB" id="A0A6P7ZSU1"/>
<dbReference type="InterPro" id="IPR002957">
    <property type="entry name" value="Keratin_I"/>
</dbReference>
<dbReference type="CTD" id="125113"/>
<dbReference type="InterPro" id="IPR052857">
    <property type="entry name" value="IF_Keratin-like"/>
</dbReference>
<feature type="domain" description="IF rod" evidence="5">
    <location>
        <begin position="1"/>
        <end position="278"/>
    </location>
</feature>
<proteinExistence type="inferred from homology"/>
<dbReference type="SUPFAM" id="SSF64593">
    <property type="entry name" value="Intermediate filament protein, coiled coil region"/>
    <property type="match status" value="1"/>
</dbReference>
<gene>
    <name evidence="7" type="primary">KRT222</name>
</gene>
<dbReference type="KEGG" id="muo:115481386"/>
<dbReference type="OrthoDB" id="8861979at2759"/>
<keyword evidence="6" id="KW-1185">Reference proteome</keyword>
<reference evidence="7" key="1">
    <citation type="submission" date="2025-08" db="UniProtKB">
        <authorList>
            <consortium name="RefSeq"/>
        </authorList>
    </citation>
    <scope>IDENTIFICATION</scope>
</reference>
<evidence type="ECO:0000256" key="3">
    <source>
        <dbReference type="RuleBase" id="RU000685"/>
    </source>
</evidence>
<dbReference type="Gene3D" id="1.20.5.170">
    <property type="match status" value="1"/>
</dbReference>
<dbReference type="FunCoup" id="A0A6P7ZSU1">
    <property type="interactions" value="15"/>
</dbReference>
<dbReference type="PANTHER" id="PTHR47082:SF1">
    <property type="entry name" value="KERATIN-LIKE PROTEIN KRT222"/>
    <property type="match status" value="1"/>
</dbReference>